<name>A0ABR8LFG4_9ACTN</name>
<accession>A0ABR8LFG4</accession>
<evidence type="ECO:0000256" key="1">
    <source>
        <dbReference type="SAM" id="SignalP"/>
    </source>
</evidence>
<feature type="chain" id="PRO_5046149096" description="Spore-associated protein A" evidence="1">
    <location>
        <begin position="25"/>
        <end position="135"/>
    </location>
</feature>
<organism evidence="2 3">
    <name type="scientific">Microbispora bryophytorum subsp. camponoti</name>
    <dbReference type="NCBI Taxonomy" id="1677852"/>
    <lineage>
        <taxon>Bacteria</taxon>
        <taxon>Bacillati</taxon>
        <taxon>Actinomycetota</taxon>
        <taxon>Actinomycetes</taxon>
        <taxon>Streptosporangiales</taxon>
        <taxon>Streptosporangiaceae</taxon>
        <taxon>Microbispora</taxon>
    </lineage>
</organism>
<gene>
    <name evidence="2" type="ORF">IEQ31_34450</name>
</gene>
<keyword evidence="1" id="KW-0732">Signal</keyword>
<comment type="caution">
    <text evidence="2">The sequence shown here is derived from an EMBL/GenBank/DDBJ whole genome shotgun (WGS) entry which is preliminary data.</text>
</comment>
<reference evidence="2 3" key="1">
    <citation type="submission" date="2020-09" db="EMBL/GenBank/DDBJ databases">
        <title>Actinomycete isolated from the Camponotus japonicus Mayr.</title>
        <authorList>
            <person name="Gong X."/>
        </authorList>
    </citation>
    <scope>NUCLEOTIDE SEQUENCE [LARGE SCALE GENOMIC DNA]</scope>
    <source>
        <strain evidence="2 3">2C-HV3</strain>
    </source>
</reference>
<evidence type="ECO:0000313" key="2">
    <source>
        <dbReference type="EMBL" id="MBD3148245.1"/>
    </source>
</evidence>
<evidence type="ECO:0008006" key="4">
    <source>
        <dbReference type="Google" id="ProtNLM"/>
    </source>
</evidence>
<proteinExistence type="predicted"/>
<dbReference type="Proteomes" id="UP000653231">
    <property type="component" value="Unassembled WGS sequence"/>
</dbReference>
<sequence length="135" mass="13354">MKLKGTLFAAGVAMLLCAAPGAPAAQAAAASVGLLGGTCSPSLYFTQAGGAGVAVNASVSCSSSIDYLQVDVQLRRNGSAVASNVCGTTSWSVSCDAGVACQSGSYQASAQFQAYSTSGYGDYATYTTPAYTVTC</sequence>
<evidence type="ECO:0000313" key="3">
    <source>
        <dbReference type="Proteomes" id="UP000653231"/>
    </source>
</evidence>
<dbReference type="RefSeq" id="WP_191055350.1">
    <property type="nucleotide sequence ID" value="NZ_JACXRZ010000045.1"/>
</dbReference>
<feature type="signal peptide" evidence="1">
    <location>
        <begin position="1"/>
        <end position="24"/>
    </location>
</feature>
<protein>
    <recommendedName>
        <fullName evidence="4">Spore-associated protein A</fullName>
    </recommendedName>
</protein>
<dbReference type="EMBL" id="JACXRZ010000045">
    <property type="protein sequence ID" value="MBD3148245.1"/>
    <property type="molecule type" value="Genomic_DNA"/>
</dbReference>
<keyword evidence="3" id="KW-1185">Reference proteome</keyword>